<keyword evidence="1" id="KW-0472">Membrane</keyword>
<evidence type="ECO:0000313" key="2">
    <source>
        <dbReference type="EMBL" id="MBK1619033.1"/>
    </source>
</evidence>
<feature type="transmembrane region" description="Helical" evidence="1">
    <location>
        <begin position="162"/>
        <end position="191"/>
    </location>
</feature>
<feature type="transmembrane region" description="Helical" evidence="1">
    <location>
        <begin position="130"/>
        <end position="150"/>
    </location>
</feature>
<dbReference type="PANTHER" id="PTHR37308">
    <property type="entry name" value="INTEGRAL MEMBRANE PROTEIN"/>
    <property type="match status" value="1"/>
</dbReference>
<evidence type="ECO:0000256" key="1">
    <source>
        <dbReference type="SAM" id="Phobius"/>
    </source>
</evidence>
<reference evidence="2 3" key="1">
    <citation type="journal article" date="2020" name="Microorganisms">
        <title>Osmotic Adaptation and Compatible Solute Biosynthesis of Phototrophic Bacteria as Revealed from Genome Analyses.</title>
        <authorList>
            <person name="Imhoff J.F."/>
            <person name="Rahn T."/>
            <person name="Kunzel S."/>
            <person name="Keller A."/>
            <person name="Neulinger S.C."/>
        </authorList>
    </citation>
    <scope>NUCLEOTIDE SEQUENCE [LARGE SCALE GENOMIC DNA]</scope>
    <source>
        <strain evidence="2 3">DSM 25653</strain>
    </source>
</reference>
<dbReference type="InterPro" id="IPR007163">
    <property type="entry name" value="VCA0040-like"/>
</dbReference>
<feature type="transmembrane region" description="Helical" evidence="1">
    <location>
        <begin position="20"/>
        <end position="53"/>
    </location>
</feature>
<keyword evidence="1" id="KW-0812">Transmembrane</keyword>
<name>A0A9X1B440_9GAMM</name>
<dbReference type="EMBL" id="NRRY01000016">
    <property type="protein sequence ID" value="MBK1619033.1"/>
    <property type="molecule type" value="Genomic_DNA"/>
</dbReference>
<dbReference type="Proteomes" id="UP001138768">
    <property type="component" value="Unassembled WGS sequence"/>
</dbReference>
<keyword evidence="3" id="KW-1185">Reference proteome</keyword>
<dbReference type="RefSeq" id="WP_200243880.1">
    <property type="nucleotide sequence ID" value="NZ_NRRY01000016.1"/>
</dbReference>
<accession>A0A9X1B440</accession>
<evidence type="ECO:0000313" key="3">
    <source>
        <dbReference type="Proteomes" id="UP001138768"/>
    </source>
</evidence>
<feature type="transmembrane region" description="Helical" evidence="1">
    <location>
        <begin position="250"/>
        <end position="269"/>
    </location>
</feature>
<protein>
    <recommendedName>
        <fullName evidence="4">DUF368 domain-containing protein</fullName>
    </recommendedName>
</protein>
<sequence length="352" mass="36174">MLSRPEAVSNNEQPEPLTPALAFRAAIGGAMMGLANLVPGISGGTMLVAVGIYRRFIDAVSDVTRLRLSISNLALLAVVVLAALVAIGALSGLIAQTLVDFRWAMFSLFIGLTLGGAPLLLRMTRPFNRAAYAGVAAGALAMLTLALLQGSAADAGSVQTNWLMLGVAGMAGASAMILPGVSGAYLLLLLGQYEPIINAIKDAVSAATQLDLAGVLAQLGVIVPVGIGVVLGVVVVANLLRFLLHRYEKATIGVLLGLLLAAPAGLYPFREGVPPQLGDVFEGQLVTEQNIAELAAPKNAKDWSQRSFTPSPSQLGGSLALMLAGFLVTLGIARIGGEESEVSPTSAAAHKH</sequence>
<dbReference type="PANTHER" id="PTHR37308:SF1">
    <property type="entry name" value="POLYPRENYL-PHOSPHATE TRANSPORTER"/>
    <property type="match status" value="1"/>
</dbReference>
<dbReference type="Pfam" id="PF04018">
    <property type="entry name" value="VCA0040-like"/>
    <property type="match status" value="1"/>
</dbReference>
<feature type="transmembrane region" description="Helical" evidence="1">
    <location>
        <begin position="73"/>
        <end position="95"/>
    </location>
</feature>
<feature type="transmembrane region" description="Helical" evidence="1">
    <location>
        <begin position="101"/>
        <end position="121"/>
    </location>
</feature>
<evidence type="ECO:0008006" key="4">
    <source>
        <dbReference type="Google" id="ProtNLM"/>
    </source>
</evidence>
<gene>
    <name evidence="2" type="ORF">CKO42_11440</name>
</gene>
<feature type="transmembrane region" description="Helical" evidence="1">
    <location>
        <begin position="212"/>
        <end position="244"/>
    </location>
</feature>
<keyword evidence="1" id="KW-1133">Transmembrane helix</keyword>
<feature type="transmembrane region" description="Helical" evidence="1">
    <location>
        <begin position="315"/>
        <end position="336"/>
    </location>
</feature>
<dbReference type="AlphaFoldDB" id="A0A9X1B440"/>
<organism evidence="2 3">
    <name type="scientific">Lamprobacter modestohalophilus</name>
    <dbReference type="NCBI Taxonomy" id="1064514"/>
    <lineage>
        <taxon>Bacteria</taxon>
        <taxon>Pseudomonadati</taxon>
        <taxon>Pseudomonadota</taxon>
        <taxon>Gammaproteobacteria</taxon>
        <taxon>Chromatiales</taxon>
        <taxon>Chromatiaceae</taxon>
        <taxon>Lamprobacter</taxon>
    </lineage>
</organism>
<comment type="caution">
    <text evidence="2">The sequence shown here is derived from an EMBL/GenBank/DDBJ whole genome shotgun (WGS) entry which is preliminary data.</text>
</comment>
<proteinExistence type="predicted"/>